<organism evidence="2 3">
    <name type="scientific">Streptomyces tsukubensis</name>
    <dbReference type="NCBI Taxonomy" id="83656"/>
    <lineage>
        <taxon>Bacteria</taxon>
        <taxon>Bacillati</taxon>
        <taxon>Actinomycetota</taxon>
        <taxon>Actinomycetes</taxon>
        <taxon>Kitasatosporales</taxon>
        <taxon>Streptomycetaceae</taxon>
        <taxon>Streptomyces</taxon>
    </lineage>
</organism>
<dbReference type="EMBL" id="MVFC01000004">
    <property type="protein sequence ID" value="OON81212.1"/>
    <property type="molecule type" value="Genomic_DNA"/>
</dbReference>
<protein>
    <submittedName>
        <fullName evidence="2">Uncharacterized protein</fullName>
    </submittedName>
</protein>
<evidence type="ECO:0000313" key="2">
    <source>
        <dbReference type="EMBL" id="OON81212.1"/>
    </source>
</evidence>
<proteinExistence type="predicted"/>
<name>A0A1V4ACC6_9ACTN</name>
<keyword evidence="3" id="KW-1185">Reference proteome</keyword>
<reference evidence="2 3" key="1">
    <citation type="submission" date="2017-02" db="EMBL/GenBank/DDBJ databases">
        <title>Draft Genome Sequence of Streptomyces tsukubaensis F601, a Producer of the immunosuppressant tacrolimus FK506.</title>
        <authorList>
            <person name="Zong G."/>
            <person name="Zhong C."/>
            <person name="Fu J."/>
            <person name="Qin R."/>
            <person name="Cao G."/>
        </authorList>
    </citation>
    <scope>NUCLEOTIDE SEQUENCE [LARGE SCALE GENOMIC DNA]</scope>
    <source>
        <strain evidence="2 3">F601</strain>
    </source>
</reference>
<feature type="transmembrane region" description="Helical" evidence="1">
    <location>
        <begin position="179"/>
        <end position="198"/>
    </location>
</feature>
<keyword evidence="1" id="KW-0812">Transmembrane</keyword>
<sequence>MYTMASARRLGTCFGCLSAAPPEVTMPFEPPQWAKPGPLGYAQAADAAHFVAAPLLASASAAMVGVVSADGEKFRWPGAAVLALALALLSLVGSIQFGFHARALLYSVGDLENWWGQEDLADRRESLRLRQRQDLERWKAKIDRAVWTYNMGVALLGAGVSLCAAPATRMGEVDAVFRWLAFGVLGAGSIAEFGWALFARRPVLWRRRPGTHEGE</sequence>
<dbReference type="AlphaFoldDB" id="A0A1V4ACC6"/>
<keyword evidence="1" id="KW-1133">Transmembrane helix</keyword>
<gene>
    <name evidence="2" type="ORF">B1H18_07550</name>
</gene>
<accession>A0A1V4ACC6</accession>
<feature type="transmembrane region" description="Helical" evidence="1">
    <location>
        <begin position="146"/>
        <end position="167"/>
    </location>
</feature>
<dbReference type="Proteomes" id="UP000190539">
    <property type="component" value="Unassembled WGS sequence"/>
</dbReference>
<feature type="transmembrane region" description="Helical" evidence="1">
    <location>
        <begin position="76"/>
        <end position="99"/>
    </location>
</feature>
<comment type="caution">
    <text evidence="2">The sequence shown here is derived from an EMBL/GenBank/DDBJ whole genome shotgun (WGS) entry which is preliminary data.</text>
</comment>
<evidence type="ECO:0000313" key="3">
    <source>
        <dbReference type="Proteomes" id="UP000190539"/>
    </source>
</evidence>
<keyword evidence="1" id="KW-0472">Membrane</keyword>
<evidence type="ECO:0000256" key="1">
    <source>
        <dbReference type="SAM" id="Phobius"/>
    </source>
</evidence>